<dbReference type="Proteomes" id="UP000461880">
    <property type="component" value="Unassembled WGS sequence"/>
</dbReference>
<dbReference type="PANTHER" id="PTHR38454:SF1">
    <property type="entry name" value="INTEGRAL MEMBRANE PROTEIN"/>
    <property type="match status" value="1"/>
</dbReference>
<comment type="caution">
    <text evidence="2">The sequence shown here is derived from an EMBL/GenBank/DDBJ whole genome shotgun (WGS) entry which is preliminary data.</text>
</comment>
<feature type="transmembrane region" description="Helical" evidence="1">
    <location>
        <begin position="164"/>
        <end position="181"/>
    </location>
</feature>
<feature type="transmembrane region" description="Helical" evidence="1">
    <location>
        <begin position="277"/>
        <end position="297"/>
    </location>
</feature>
<feature type="transmembrane region" description="Helical" evidence="1">
    <location>
        <begin position="309"/>
        <end position="326"/>
    </location>
</feature>
<feature type="transmembrane region" description="Helical" evidence="1">
    <location>
        <begin position="392"/>
        <end position="410"/>
    </location>
</feature>
<dbReference type="AlphaFoldDB" id="A0A7X2NRH3"/>
<feature type="transmembrane region" description="Helical" evidence="1">
    <location>
        <begin position="422"/>
        <end position="439"/>
    </location>
</feature>
<evidence type="ECO:0000313" key="2">
    <source>
        <dbReference type="EMBL" id="MSS57976.1"/>
    </source>
</evidence>
<organism evidence="2 3">
    <name type="scientific">Stecheria intestinalis</name>
    <dbReference type="NCBI Taxonomy" id="2606630"/>
    <lineage>
        <taxon>Bacteria</taxon>
        <taxon>Bacillati</taxon>
        <taxon>Bacillota</taxon>
        <taxon>Erysipelotrichia</taxon>
        <taxon>Erysipelotrichales</taxon>
        <taxon>Erysipelotrichaceae</taxon>
        <taxon>Stecheria</taxon>
    </lineage>
</organism>
<sequence>MRKKQAKFYACLVLSALVLLFLYFLPYSWNLLKSILTHQPLSMDDTYLIAYDYVRQGTPYYREFCRLIDSGEIFWSWNSFLGNSFYTSKALFLIGDPFAWIGYLLYRVISYLPTVQFLMTGLRLLTACVTCSIWLRKLNRSDASVFLFSLLFMFSGWTDVFLEQIQFLSFYVFLPLFLAGLEDMLQKRSGKLLVFSSFLCACINFYLFWPLGLFGVLYWIVRWQQIHGSLKQTHFFRHAWSALLKILLGIGLAGFLVVPALWTMLESPRLSGTLNHYSWWSFTNVCAIVMSFFIPVIRGSHLLYHDYWYYFYQIGTYAGTISLLAVPQALKGKKWNRVLLIVTLVTFAAPQFGLLFHLTYSLRYSFIAVLCLVMLGSEALDEVPDEVLLKKTSAVLLILSAVLGIVIPLAQKIEFSLGYPEQIMLGAAVVMIALEGYLWKKQRPRALITAVLAEVLVFGNVSMRSAISIGGEAEYLAYDAEIQEIMDTLRGMDDSFFRVDLNTGIQADQNSLANAGMYYGIPSLSSYDSLYEPALHDYLSWIGLYPDVNWQFNLQDSGQFALLDAKYSICSPKYSESVRNDTPIFSTEHFNVYRNEAAQGMAFSAEELTKESVLNELAEEPEQNHEQIMELLEKTVIVPDEEYENLQNCLSVSRKFSSPEEWSGTDVKFTIQDDAETFWVFSIPDSDGWKITVNGTDAESIRTDGGFIGLVLPEGTCEVSFHYSVKGLSQGIACSAGSLIVLTLLAMKNKK</sequence>
<dbReference type="EMBL" id="VUMN01000005">
    <property type="protein sequence ID" value="MSS57976.1"/>
    <property type="molecule type" value="Genomic_DNA"/>
</dbReference>
<feature type="transmembrane region" description="Helical" evidence="1">
    <location>
        <begin position="240"/>
        <end position="265"/>
    </location>
</feature>
<proteinExistence type="predicted"/>
<feature type="transmembrane region" description="Helical" evidence="1">
    <location>
        <begin position="193"/>
        <end position="220"/>
    </location>
</feature>
<evidence type="ECO:0000256" key="1">
    <source>
        <dbReference type="SAM" id="Phobius"/>
    </source>
</evidence>
<reference evidence="2 3" key="1">
    <citation type="submission" date="2019-08" db="EMBL/GenBank/DDBJ databases">
        <title>In-depth cultivation of the pig gut microbiome towards novel bacterial diversity and tailored functional studies.</title>
        <authorList>
            <person name="Wylensek D."/>
            <person name="Hitch T.C.A."/>
            <person name="Clavel T."/>
        </authorList>
    </citation>
    <scope>NUCLEOTIDE SEQUENCE [LARGE SCALE GENOMIC DNA]</scope>
    <source>
        <strain evidence="2 3">Oil+RF-744-GAM-WT-6</strain>
    </source>
</reference>
<feature type="transmembrane region" description="Helical" evidence="1">
    <location>
        <begin position="338"/>
        <end position="356"/>
    </location>
</feature>
<keyword evidence="1" id="KW-0812">Transmembrane</keyword>
<feature type="transmembrane region" description="Helical" evidence="1">
    <location>
        <begin position="6"/>
        <end position="25"/>
    </location>
</feature>
<dbReference type="Pfam" id="PF09586">
    <property type="entry name" value="YfhO"/>
    <property type="match status" value="2"/>
</dbReference>
<keyword evidence="3" id="KW-1185">Reference proteome</keyword>
<dbReference type="InterPro" id="IPR018580">
    <property type="entry name" value="Uncharacterised_YfhO"/>
</dbReference>
<accession>A0A7X2NRH3</accession>
<feature type="transmembrane region" description="Helical" evidence="1">
    <location>
        <begin position="142"/>
        <end position="158"/>
    </location>
</feature>
<keyword evidence="1" id="KW-1133">Transmembrane helix</keyword>
<dbReference type="PANTHER" id="PTHR38454">
    <property type="entry name" value="INTEGRAL MEMBRANE PROTEIN-RELATED"/>
    <property type="match status" value="1"/>
</dbReference>
<dbReference type="RefSeq" id="WP_154503294.1">
    <property type="nucleotide sequence ID" value="NZ_VUMN01000005.1"/>
</dbReference>
<keyword evidence="1" id="KW-0472">Membrane</keyword>
<evidence type="ECO:0000313" key="3">
    <source>
        <dbReference type="Proteomes" id="UP000461880"/>
    </source>
</evidence>
<name>A0A7X2NRH3_9FIRM</name>
<gene>
    <name evidence="2" type="ORF">FYJ51_03565</name>
</gene>
<protein>
    <submittedName>
        <fullName evidence="2">YfhO family protein</fullName>
    </submittedName>
</protein>